<reference evidence="3" key="2">
    <citation type="submission" date="2024-02" db="EMBL/GenBank/DDBJ databases">
        <authorList>
            <consortium name="Clinical and Environmental Microbiology Branch: Whole genome sequencing antimicrobial resistance pathogens in the healthcare setting"/>
        </authorList>
    </citation>
    <scope>NUCLEOTIDE SEQUENCE</scope>
    <source>
        <strain evidence="3">2021GO-0154</strain>
    </source>
</reference>
<gene>
    <name evidence="4" type="ORF">A3Q29_03680</name>
    <name evidence="3" type="ORF">RG298_002726</name>
</gene>
<dbReference type="InterPro" id="IPR012349">
    <property type="entry name" value="Split_barrel_FMN-bd"/>
</dbReference>
<dbReference type="OrthoDB" id="6401628at2"/>
<dbReference type="AlphaFoldDB" id="A0A1S1HQY2"/>
<keyword evidence="5" id="KW-1185">Reference proteome</keyword>
<evidence type="ECO:0000313" key="3">
    <source>
        <dbReference type="EMBL" id="EMJ5134981.1"/>
    </source>
</evidence>
<evidence type="ECO:0000313" key="4">
    <source>
        <dbReference type="EMBL" id="OHT24809.1"/>
    </source>
</evidence>
<dbReference type="InterPro" id="IPR050268">
    <property type="entry name" value="NADH-dep_flavin_reductase"/>
</dbReference>
<evidence type="ECO:0000256" key="1">
    <source>
        <dbReference type="ARBA" id="ARBA00023002"/>
    </source>
</evidence>
<comment type="caution">
    <text evidence="4">The sequence shown here is derived from an EMBL/GenBank/DDBJ whole genome shotgun (WGS) entry which is preliminary data.</text>
</comment>
<keyword evidence="1" id="KW-0560">Oxidoreductase</keyword>
<accession>A0A1S1HQY2</accession>
<dbReference type="RefSeq" id="WP_070926956.1">
    <property type="nucleotide sequence ID" value="NZ_CANMXG010000015.1"/>
</dbReference>
<dbReference type="InterPro" id="IPR002563">
    <property type="entry name" value="Flavin_Rdtase-like_dom"/>
</dbReference>
<feature type="domain" description="Flavin reductase like" evidence="2">
    <location>
        <begin position="11"/>
        <end position="156"/>
    </location>
</feature>
<dbReference type="PANTHER" id="PTHR30466">
    <property type="entry name" value="FLAVIN REDUCTASE"/>
    <property type="match status" value="1"/>
</dbReference>
<dbReference type="GO" id="GO:0010181">
    <property type="term" value="F:FMN binding"/>
    <property type="evidence" value="ECO:0007669"/>
    <property type="project" value="InterPro"/>
</dbReference>
<dbReference type="SMART" id="SM00903">
    <property type="entry name" value="Flavin_Reduct"/>
    <property type="match status" value="1"/>
</dbReference>
<dbReference type="EMBL" id="LVIE01000112">
    <property type="protein sequence ID" value="OHT24809.1"/>
    <property type="molecule type" value="Genomic_DNA"/>
</dbReference>
<reference evidence="4 5" key="1">
    <citation type="submission" date="2016-03" db="EMBL/GenBank/DDBJ databases">
        <title>Genome sequence of Providencia stuartii strain, isolated from the salivary glands of larval Lucilia sericata.</title>
        <authorList>
            <person name="Yuan Y."/>
            <person name="Zhang Y."/>
            <person name="Fu S."/>
            <person name="Crippen T.L."/>
            <person name="Visi D."/>
            <person name="Benbow M.E."/>
            <person name="Allen M."/>
            <person name="Tomberlin J.K."/>
            <person name="Sze S.-H."/>
            <person name="Tarone A.M."/>
        </authorList>
    </citation>
    <scope>NUCLEOTIDE SEQUENCE [LARGE SCALE GENOMIC DNA]</scope>
    <source>
        <strain evidence="4 5">Crippen</strain>
    </source>
</reference>
<dbReference type="GO" id="GO:0042602">
    <property type="term" value="F:riboflavin reductase (NADPH) activity"/>
    <property type="evidence" value="ECO:0007669"/>
    <property type="project" value="TreeGrafter"/>
</dbReference>
<organism evidence="4 5">
    <name type="scientific">Providencia stuartii</name>
    <dbReference type="NCBI Taxonomy" id="588"/>
    <lineage>
        <taxon>Bacteria</taxon>
        <taxon>Pseudomonadati</taxon>
        <taxon>Pseudomonadota</taxon>
        <taxon>Gammaproteobacteria</taxon>
        <taxon>Enterobacterales</taxon>
        <taxon>Morganellaceae</taxon>
        <taxon>Providencia</taxon>
    </lineage>
</organism>
<dbReference type="Proteomes" id="UP000179588">
    <property type="component" value="Unassembled WGS sequence"/>
</dbReference>
<evidence type="ECO:0000313" key="5">
    <source>
        <dbReference type="Proteomes" id="UP000179588"/>
    </source>
</evidence>
<name>A0A1S1HQY2_PROST</name>
<evidence type="ECO:0000259" key="2">
    <source>
        <dbReference type="SMART" id="SM00903"/>
    </source>
</evidence>
<proteinExistence type="predicted"/>
<dbReference type="PANTHER" id="PTHR30466:SF1">
    <property type="entry name" value="FMN REDUCTASE (NADH) RUTF"/>
    <property type="match status" value="1"/>
</dbReference>
<dbReference type="EMBL" id="ABMABF030000008">
    <property type="protein sequence ID" value="EMJ5134981.1"/>
    <property type="molecule type" value="Genomic_DNA"/>
</dbReference>
<dbReference type="SUPFAM" id="SSF50475">
    <property type="entry name" value="FMN-binding split barrel"/>
    <property type="match status" value="1"/>
</dbReference>
<dbReference type="Gene3D" id="2.30.110.10">
    <property type="entry name" value="Electron Transport, Fmn-binding Protein, Chain A"/>
    <property type="match status" value="1"/>
</dbReference>
<sequence>MLTADDFKLGMRKLALPVAVISVKSDEQRNGLTASSFCSVSVDPPRFLICVGKTASAHPQISIGEGIAVNVLSETQHEQAMQFASKTHKGEQRFSLGEWNTLHTGAPILDDTTISFDCIVDNIIDDVTHSIITATVVAQKHTDNMCLLYREGKPMV</sequence>
<dbReference type="Pfam" id="PF01613">
    <property type="entry name" value="Flavin_Reduct"/>
    <property type="match status" value="1"/>
</dbReference>
<protein>
    <submittedName>
        <fullName evidence="3 4">Flavin reductase</fullName>
    </submittedName>
</protein>